<dbReference type="Pfam" id="PF00664">
    <property type="entry name" value="ABC_membrane"/>
    <property type="match status" value="1"/>
</dbReference>
<evidence type="ECO:0000256" key="3">
    <source>
        <dbReference type="ARBA" id="ARBA00022692"/>
    </source>
</evidence>
<organism evidence="12 13">
    <name type="scientific">Seminavis robusta</name>
    <dbReference type="NCBI Taxonomy" id="568900"/>
    <lineage>
        <taxon>Eukaryota</taxon>
        <taxon>Sar</taxon>
        <taxon>Stramenopiles</taxon>
        <taxon>Ochrophyta</taxon>
        <taxon>Bacillariophyta</taxon>
        <taxon>Bacillariophyceae</taxon>
        <taxon>Bacillariophycidae</taxon>
        <taxon>Naviculales</taxon>
        <taxon>Naviculaceae</taxon>
        <taxon>Seminavis</taxon>
    </lineage>
</organism>
<evidence type="ECO:0000256" key="8">
    <source>
        <dbReference type="SAM" id="MobiDB-lite"/>
    </source>
</evidence>
<dbReference type="PANTHER" id="PTHR43394">
    <property type="entry name" value="ATP-DEPENDENT PERMEASE MDL1, MITOCHONDRIAL"/>
    <property type="match status" value="1"/>
</dbReference>
<dbReference type="FunFam" id="1.20.1560.10:FF:000215">
    <property type="entry name" value="ABC transporter B family member 4"/>
    <property type="match status" value="1"/>
</dbReference>
<dbReference type="AlphaFoldDB" id="A0A9N8DH85"/>
<reference evidence="12" key="1">
    <citation type="submission" date="2020-06" db="EMBL/GenBank/DDBJ databases">
        <authorList>
            <consortium name="Plant Systems Biology data submission"/>
        </authorList>
    </citation>
    <scope>NUCLEOTIDE SEQUENCE</scope>
    <source>
        <strain evidence="12">D6</strain>
    </source>
</reference>
<evidence type="ECO:0000256" key="9">
    <source>
        <dbReference type="SAM" id="Phobius"/>
    </source>
</evidence>
<feature type="transmembrane region" description="Helical" evidence="9">
    <location>
        <begin position="275"/>
        <end position="293"/>
    </location>
</feature>
<keyword evidence="5 12" id="KW-0067">ATP-binding</keyword>
<keyword evidence="13" id="KW-1185">Reference proteome</keyword>
<feature type="transmembrane region" description="Helical" evidence="9">
    <location>
        <begin position="98"/>
        <end position="120"/>
    </location>
</feature>
<feature type="domain" description="ABC transmembrane type-1" evidence="11">
    <location>
        <begin position="277"/>
        <end position="578"/>
    </location>
</feature>
<feature type="transmembrane region" description="Helical" evidence="9">
    <location>
        <begin position="422"/>
        <end position="444"/>
    </location>
</feature>
<dbReference type="InterPro" id="IPR011527">
    <property type="entry name" value="ABC1_TM_dom"/>
</dbReference>
<evidence type="ECO:0000256" key="1">
    <source>
        <dbReference type="ARBA" id="ARBA00004141"/>
    </source>
</evidence>
<accession>A0A9N8DH85</accession>
<dbReference type="Gene3D" id="3.40.50.300">
    <property type="entry name" value="P-loop containing nucleotide triphosphate hydrolases"/>
    <property type="match status" value="1"/>
</dbReference>
<dbReference type="OrthoDB" id="6500128at2759"/>
<dbReference type="Gene3D" id="1.20.1560.10">
    <property type="entry name" value="ABC transporter type 1, transmembrane domain"/>
    <property type="match status" value="1"/>
</dbReference>
<evidence type="ECO:0000313" key="12">
    <source>
        <dbReference type="EMBL" id="CAB9503162.1"/>
    </source>
</evidence>
<feature type="transmembrane region" description="Helical" evidence="9">
    <location>
        <begin position="515"/>
        <end position="540"/>
    </location>
</feature>
<evidence type="ECO:0000256" key="4">
    <source>
        <dbReference type="ARBA" id="ARBA00022741"/>
    </source>
</evidence>
<dbReference type="GO" id="GO:0016020">
    <property type="term" value="C:membrane"/>
    <property type="evidence" value="ECO:0007669"/>
    <property type="project" value="UniProtKB-SubCell"/>
</dbReference>
<feature type="region of interest" description="Disordered" evidence="8">
    <location>
        <begin position="204"/>
        <end position="255"/>
    </location>
</feature>
<dbReference type="InterPro" id="IPR003593">
    <property type="entry name" value="AAA+_ATPase"/>
</dbReference>
<dbReference type="InterPro" id="IPR003439">
    <property type="entry name" value="ABC_transporter-like_ATP-bd"/>
</dbReference>
<evidence type="ECO:0000256" key="6">
    <source>
        <dbReference type="ARBA" id="ARBA00022989"/>
    </source>
</evidence>
<evidence type="ECO:0000259" key="10">
    <source>
        <dbReference type="PROSITE" id="PS50893"/>
    </source>
</evidence>
<feature type="transmembrane region" description="Helical" evidence="9">
    <location>
        <begin position="552"/>
        <end position="576"/>
    </location>
</feature>
<evidence type="ECO:0000259" key="11">
    <source>
        <dbReference type="PROSITE" id="PS50929"/>
    </source>
</evidence>
<feature type="transmembrane region" description="Helical" evidence="9">
    <location>
        <begin position="337"/>
        <end position="360"/>
    </location>
</feature>
<dbReference type="PROSITE" id="PS50929">
    <property type="entry name" value="ABC_TM1F"/>
    <property type="match status" value="1"/>
</dbReference>
<sequence length="945" mass="103793">MPPQNRARIADSVDGPLAPQDNNSTGESRNSSEEQHPGDGDDGSPEVVSWRPLYKFGILLLLDGVTSTLFLLPIFHPVEQWEDINEQNPYQFSMARSLYDVAILSWLRLLSALVALLLAYHRPRRQEEDDDDCHSHDHLKTKEDVWISIKAMARLNVEIGVYNETKPTHPLFWLALAMTGIWCLLECAYMDATESFVCSLSTKTTTTTTTPETPTEDLTQPLISSSGGGEHNNQRQQAKSKKKKKKHKGSSGLDDSEYEATWSDIVLFVLPDRHWLLLATLFLLAASVCNVFIPHFTGKILDALVAPHNNNTDDLMADDNDNSILHIPGFVGNIEKLVLVSILGGVFSGFRGAIFSVVGARCNARLRIQLMDSLLCQDIGFYDTTRTGEITSRISSDCSVVGSAVTNNVNTFLRSIVRAAGVLIFMCFISWQLSLLAFLTIPAVSMTSKVYGRYVRKLSKAQQKKLAEGNNVSECVISSMSTVRAFGAEKMEMKEFVECMDKFLRFNLQSAVATFGYQTFIGALPQLVKALVLFYGGLLVQSDRNPMTGGQLITFILYLTTLAESFNSLGGIYASLSRAVGASEKVFALMHRKPKRSIPRGPPDEINDVLPLDGDIEQQPLTSEANDNQTPPNAELEEEKKKSLLRLLLSPSEKPKSLVEEAYTRGLYTPDDQPGEITFHNVEARYPARPQRVVLDGLDLTIPAGSICALVGSSGSGKSSIVKLIQNLYEPSKGSVCIDGVDVRELSQEWLAKHVAVVSQEPTLFARSCRDNITYGLETTNADGENSADGSAVVVSDERVKGAARLANADSFIERLPQGYNTEVGERGIQLSGGQKQRVAIARAIVRNPRILLLDEATAALDSESEFIVQQALDNMISAQRASAEHSRSPMTVVMVAHRLSTVRNADIIFVVEGGKVVEKGNHAELIANENGVYKALVSRQMSSD</sequence>
<dbReference type="SMART" id="SM00382">
    <property type="entry name" value="AAA"/>
    <property type="match status" value="1"/>
</dbReference>
<proteinExistence type="predicted"/>
<feature type="compositionally biased region" description="Polar residues" evidence="8">
    <location>
        <begin position="20"/>
        <end position="29"/>
    </location>
</feature>
<dbReference type="GO" id="GO:0016887">
    <property type="term" value="F:ATP hydrolysis activity"/>
    <property type="evidence" value="ECO:0007669"/>
    <property type="project" value="InterPro"/>
</dbReference>
<dbReference type="InterPro" id="IPR017871">
    <property type="entry name" value="ABC_transporter-like_CS"/>
</dbReference>
<dbReference type="GO" id="GO:0005737">
    <property type="term" value="C:cytoplasm"/>
    <property type="evidence" value="ECO:0007669"/>
    <property type="project" value="UniProtKB-ARBA"/>
</dbReference>
<name>A0A9N8DH85_9STRA</name>
<feature type="region of interest" description="Disordered" evidence="8">
    <location>
        <begin position="1"/>
        <end position="44"/>
    </location>
</feature>
<dbReference type="GO" id="GO:0005524">
    <property type="term" value="F:ATP binding"/>
    <property type="evidence" value="ECO:0007669"/>
    <property type="project" value="UniProtKB-KW"/>
</dbReference>
<dbReference type="SUPFAM" id="SSF90123">
    <property type="entry name" value="ABC transporter transmembrane region"/>
    <property type="match status" value="1"/>
</dbReference>
<feature type="compositionally biased region" description="Low complexity" evidence="8">
    <location>
        <begin position="204"/>
        <end position="213"/>
    </location>
</feature>
<gene>
    <name evidence="12" type="ORF">SEMRO_157_G071300.1</name>
</gene>
<keyword evidence="2" id="KW-0813">Transport</keyword>
<dbReference type="FunFam" id="3.40.50.300:FF:000836">
    <property type="entry name" value="ABC transporter B family member 25"/>
    <property type="match status" value="1"/>
</dbReference>
<evidence type="ECO:0000256" key="7">
    <source>
        <dbReference type="ARBA" id="ARBA00023136"/>
    </source>
</evidence>
<keyword evidence="6 9" id="KW-1133">Transmembrane helix</keyword>
<comment type="caution">
    <text evidence="12">The sequence shown here is derived from an EMBL/GenBank/DDBJ whole genome shotgun (WGS) entry which is preliminary data.</text>
</comment>
<dbReference type="InterPro" id="IPR036640">
    <property type="entry name" value="ABC1_TM_sf"/>
</dbReference>
<dbReference type="Proteomes" id="UP001153069">
    <property type="component" value="Unassembled WGS sequence"/>
</dbReference>
<evidence type="ECO:0000313" key="13">
    <source>
        <dbReference type="Proteomes" id="UP001153069"/>
    </source>
</evidence>
<dbReference type="GO" id="GO:0015421">
    <property type="term" value="F:ABC-type oligopeptide transporter activity"/>
    <property type="evidence" value="ECO:0007669"/>
    <property type="project" value="TreeGrafter"/>
</dbReference>
<dbReference type="SUPFAM" id="SSF52540">
    <property type="entry name" value="P-loop containing nucleoside triphosphate hydrolases"/>
    <property type="match status" value="1"/>
</dbReference>
<dbReference type="EMBL" id="CAICTM010000156">
    <property type="protein sequence ID" value="CAB9503162.1"/>
    <property type="molecule type" value="Genomic_DNA"/>
</dbReference>
<dbReference type="CDD" id="cd18572">
    <property type="entry name" value="ABC_6TM_TAP"/>
    <property type="match status" value="1"/>
</dbReference>
<dbReference type="PROSITE" id="PS50893">
    <property type="entry name" value="ABC_TRANSPORTER_2"/>
    <property type="match status" value="1"/>
</dbReference>
<dbReference type="PROSITE" id="PS00211">
    <property type="entry name" value="ABC_TRANSPORTER_1"/>
    <property type="match status" value="1"/>
</dbReference>
<dbReference type="InterPro" id="IPR039421">
    <property type="entry name" value="Type_1_exporter"/>
</dbReference>
<dbReference type="Pfam" id="PF00005">
    <property type="entry name" value="ABC_tran"/>
    <property type="match status" value="1"/>
</dbReference>
<feature type="compositionally biased region" description="Basic residues" evidence="8">
    <location>
        <begin position="238"/>
        <end position="249"/>
    </location>
</feature>
<dbReference type="InterPro" id="IPR027417">
    <property type="entry name" value="P-loop_NTPase"/>
</dbReference>
<keyword evidence="4" id="KW-0547">Nucleotide-binding</keyword>
<comment type="subcellular location">
    <subcellularLocation>
        <location evidence="1">Membrane</location>
        <topology evidence="1">Multi-pass membrane protein</topology>
    </subcellularLocation>
</comment>
<feature type="transmembrane region" description="Helical" evidence="9">
    <location>
        <begin position="58"/>
        <end position="78"/>
    </location>
</feature>
<dbReference type="PANTHER" id="PTHR43394:SF1">
    <property type="entry name" value="ATP-BINDING CASSETTE SUB-FAMILY B MEMBER 10, MITOCHONDRIAL"/>
    <property type="match status" value="1"/>
</dbReference>
<feature type="compositionally biased region" description="Basic and acidic residues" evidence="8">
    <location>
        <begin position="30"/>
        <end position="39"/>
    </location>
</feature>
<evidence type="ECO:0000256" key="2">
    <source>
        <dbReference type="ARBA" id="ARBA00022448"/>
    </source>
</evidence>
<protein>
    <submittedName>
        <fullName evidence="12">Lactococcin transport/processing ATP-binding protein LcnC-like</fullName>
    </submittedName>
</protein>
<keyword evidence="3 9" id="KW-0812">Transmembrane</keyword>
<feature type="domain" description="ABC transporter" evidence="10">
    <location>
        <begin position="677"/>
        <end position="939"/>
    </location>
</feature>
<evidence type="ECO:0000256" key="5">
    <source>
        <dbReference type="ARBA" id="ARBA00022840"/>
    </source>
</evidence>
<keyword evidence="7 9" id="KW-0472">Membrane</keyword>